<evidence type="ECO:0000256" key="10">
    <source>
        <dbReference type="ARBA" id="ARBA00024849"/>
    </source>
</evidence>
<evidence type="ECO:0000256" key="3">
    <source>
        <dbReference type="ARBA" id="ARBA00013194"/>
    </source>
</evidence>
<dbReference type="PANTHER" id="PTHR30560">
    <property type="entry name" value="TRIGGER FACTOR CHAPERONE AND PEPTIDYL-PROLYL CIS/TRANS ISOMERASE"/>
    <property type="match status" value="1"/>
</dbReference>
<dbReference type="GO" id="GO:0043022">
    <property type="term" value="F:ribosome binding"/>
    <property type="evidence" value="ECO:0007669"/>
    <property type="project" value="TreeGrafter"/>
</dbReference>
<dbReference type="EC" id="5.2.1.8" evidence="3 12"/>
<feature type="domain" description="PPIase FKBP-type" evidence="15">
    <location>
        <begin position="163"/>
        <end position="248"/>
    </location>
</feature>
<dbReference type="Pfam" id="PF05698">
    <property type="entry name" value="Trigger_C"/>
    <property type="match status" value="1"/>
</dbReference>
<evidence type="ECO:0000259" key="15">
    <source>
        <dbReference type="PROSITE" id="PS50059"/>
    </source>
</evidence>
<dbReference type="GO" id="GO:0003755">
    <property type="term" value="F:peptidyl-prolyl cis-trans isomerase activity"/>
    <property type="evidence" value="ECO:0007669"/>
    <property type="project" value="UniProtKB-UniRule"/>
</dbReference>
<dbReference type="GO" id="GO:0051083">
    <property type="term" value="P:'de novo' cotranslational protein folding"/>
    <property type="evidence" value="ECO:0007669"/>
    <property type="project" value="TreeGrafter"/>
</dbReference>
<dbReference type="Proteomes" id="UP000077280">
    <property type="component" value="Unassembled WGS sequence"/>
</dbReference>
<evidence type="ECO:0000256" key="8">
    <source>
        <dbReference type="ARBA" id="ARBA00023235"/>
    </source>
</evidence>
<comment type="domain">
    <text evidence="12">Consists of 3 domains; the N-terminus binds the ribosome, the middle domain has PPIase activity, while the C-terminus has intrinsic chaperone activity on its own.</text>
</comment>
<dbReference type="PROSITE" id="PS50059">
    <property type="entry name" value="FKBP_PPIASE"/>
    <property type="match status" value="1"/>
</dbReference>
<dbReference type="GO" id="GO:0005737">
    <property type="term" value="C:cytoplasm"/>
    <property type="evidence" value="ECO:0007669"/>
    <property type="project" value="UniProtKB-SubCell"/>
</dbReference>
<dbReference type="PANTHER" id="PTHR30560:SF3">
    <property type="entry name" value="TRIGGER FACTOR-LIKE PROTEIN TIG, CHLOROPLASTIC"/>
    <property type="match status" value="1"/>
</dbReference>
<dbReference type="RefSeq" id="WP_057784496.1">
    <property type="nucleotide sequence ID" value="NZ_BJWE01000024.1"/>
</dbReference>
<evidence type="ECO:0000256" key="14">
    <source>
        <dbReference type="RuleBase" id="RU003914"/>
    </source>
</evidence>
<dbReference type="SUPFAM" id="SSF102735">
    <property type="entry name" value="Trigger factor ribosome-binding domain"/>
    <property type="match status" value="1"/>
</dbReference>
<evidence type="ECO:0000256" key="12">
    <source>
        <dbReference type="HAMAP-Rule" id="MF_00303"/>
    </source>
</evidence>
<dbReference type="GO" id="GO:0015031">
    <property type="term" value="P:protein transport"/>
    <property type="evidence" value="ECO:0007669"/>
    <property type="project" value="UniProtKB-UniRule"/>
</dbReference>
<dbReference type="InterPro" id="IPR008881">
    <property type="entry name" value="Trigger_fac_ribosome-bd_bac"/>
</dbReference>
<evidence type="ECO:0000256" key="2">
    <source>
        <dbReference type="ARBA" id="ARBA00005464"/>
    </source>
</evidence>
<dbReference type="GO" id="GO:0044183">
    <property type="term" value="F:protein folding chaperone"/>
    <property type="evidence" value="ECO:0007669"/>
    <property type="project" value="TreeGrafter"/>
</dbReference>
<evidence type="ECO:0000313" key="18">
    <source>
        <dbReference type="Proteomes" id="UP000077280"/>
    </source>
</evidence>
<dbReference type="InterPro" id="IPR037041">
    <property type="entry name" value="Trigger_fac_C_sf"/>
</dbReference>
<protein>
    <recommendedName>
        <fullName evidence="4 12">Trigger factor</fullName>
        <shortName evidence="12">TF</shortName>
        <ecNumber evidence="3 12">5.2.1.8</ecNumber>
    </recommendedName>
    <alternativeName>
        <fullName evidence="11 12">PPIase</fullName>
    </alternativeName>
</protein>
<gene>
    <name evidence="12" type="primary">tig</name>
    <name evidence="17" type="ORF">A7K95_04475</name>
    <name evidence="16" type="ORF">GA842_02380</name>
</gene>
<dbReference type="EMBL" id="WERX01000005">
    <property type="protein sequence ID" value="MDV7693745.1"/>
    <property type="molecule type" value="Genomic_DNA"/>
</dbReference>
<dbReference type="InterPro" id="IPR001179">
    <property type="entry name" value="PPIase_FKBP_dom"/>
</dbReference>
<comment type="similarity">
    <text evidence="2 12 14">Belongs to the FKBP-type PPIase family. Tig subfamily.</text>
</comment>
<evidence type="ECO:0000256" key="9">
    <source>
        <dbReference type="ARBA" id="ARBA00023306"/>
    </source>
</evidence>
<keyword evidence="18" id="KW-1185">Reference proteome</keyword>
<keyword evidence="8 12" id="KW-0413">Isomerase</keyword>
<evidence type="ECO:0000256" key="1">
    <source>
        <dbReference type="ARBA" id="ARBA00000971"/>
    </source>
</evidence>
<dbReference type="InterPro" id="IPR036611">
    <property type="entry name" value="Trigger_fac_ribosome-bd_sf"/>
</dbReference>
<dbReference type="HAMAP" id="MF_00303">
    <property type="entry name" value="Trigger_factor_Tig"/>
    <property type="match status" value="1"/>
</dbReference>
<evidence type="ECO:0000256" key="11">
    <source>
        <dbReference type="ARBA" id="ARBA00029986"/>
    </source>
</evidence>
<comment type="subcellular location">
    <subcellularLocation>
        <location evidence="12">Cytoplasm</location>
    </subcellularLocation>
    <text evidence="12">About half TF is bound to the ribosome near the polypeptide exit tunnel while the other half is free in the cytoplasm.</text>
</comment>
<evidence type="ECO:0000313" key="19">
    <source>
        <dbReference type="Proteomes" id="UP001275867"/>
    </source>
</evidence>
<comment type="caution">
    <text evidence="16">The sequence shown here is derived from an EMBL/GenBank/DDBJ whole genome shotgun (WGS) entry which is preliminary data.</text>
</comment>
<dbReference type="Gene3D" id="3.10.50.40">
    <property type="match status" value="1"/>
</dbReference>
<evidence type="ECO:0000256" key="5">
    <source>
        <dbReference type="ARBA" id="ARBA00022618"/>
    </source>
</evidence>
<proteinExistence type="inferred from homology"/>
<keyword evidence="5 12" id="KW-0132">Cell division</keyword>
<keyword evidence="9 12" id="KW-0131">Cell cycle</keyword>
<evidence type="ECO:0000313" key="17">
    <source>
        <dbReference type="EMBL" id="OAD64593.1"/>
    </source>
</evidence>
<evidence type="ECO:0000256" key="4">
    <source>
        <dbReference type="ARBA" id="ARBA00016902"/>
    </source>
</evidence>
<reference evidence="17 18" key="1">
    <citation type="submission" date="2016-05" db="EMBL/GenBank/DDBJ databases">
        <title>Draft genome sequence of Pediococcus parvulus 2.6, a probiotic beta-glucan producer strain.</title>
        <authorList>
            <person name="Mohedano M.L."/>
            <person name="Perez-Ramos A."/>
            <person name="Duenas M.T."/>
            <person name="Lamontanara A."/>
            <person name="Orru L."/>
            <person name="Spano G."/>
            <person name="Capozzi V."/>
            <person name="Lopez P."/>
        </authorList>
    </citation>
    <scope>NUCLEOTIDE SEQUENCE [LARGE SCALE GENOMIC DNA]</scope>
    <source>
        <strain evidence="17 18">2.6</strain>
    </source>
</reference>
<evidence type="ECO:0000313" key="16">
    <source>
        <dbReference type="EMBL" id="MDV7693745.1"/>
    </source>
</evidence>
<comment type="function">
    <text evidence="10 12">Involved in protein export. Acts as a chaperone by maintaining the newly synthesized protein in an open conformation. Functions as a peptidyl-prolyl cis-trans isomerase.</text>
</comment>
<dbReference type="GO" id="GO:0043335">
    <property type="term" value="P:protein unfolding"/>
    <property type="evidence" value="ECO:0007669"/>
    <property type="project" value="TreeGrafter"/>
</dbReference>
<organism evidence="16 19">
    <name type="scientific">Pediococcus parvulus</name>
    <dbReference type="NCBI Taxonomy" id="54062"/>
    <lineage>
        <taxon>Bacteria</taxon>
        <taxon>Bacillati</taxon>
        <taxon>Bacillota</taxon>
        <taxon>Bacilli</taxon>
        <taxon>Lactobacillales</taxon>
        <taxon>Lactobacillaceae</taxon>
        <taxon>Pediococcus</taxon>
    </lineage>
</organism>
<keyword evidence="12" id="KW-0963">Cytoplasm</keyword>
<keyword evidence="7 12" id="KW-0143">Chaperone</keyword>
<sequence>MTAKWEKKSASNGELTFEISTDKIQEGLDKAFQKTRKQLNVPGFRKGRVPRQIFNQMYGEEALYEDALNIVLPEAYEAAIEETKIEPVDQPKIDVDSMEKGKAWVLKAVVTVKPDVKLGDYKGLTVAKQGHRVTSKEVDAEIEKKREQQAELVLKEGKPAENGDTVTIDFEGKVDGKAFDGGKAENYDLELGSNSFIPGFEEQLVGHNTDDKVDVKVTFPDDYNAEDLQGKEAVFAVTIHEIKTKELPELDNEFAKDVDEEVDSLDELKAKTHDELKKQKDDAAAQAKEDEAIQKAVDNAEVKEVPQAMIDEDVQRQLDQYLANMQQQGIDPKTYYKITGTSEDDLKKQLADGAENRVKTNLVLEAIVEAEKIVPTDDEVASEIKDLASQYGMEESAVQKALSEDMLKHDIAVKKAVAVITDSAVEESKAKAAKKDDTAKDAK</sequence>
<dbReference type="NCBIfam" id="TIGR00115">
    <property type="entry name" value="tig"/>
    <property type="match status" value="1"/>
</dbReference>
<dbReference type="GO" id="GO:0051301">
    <property type="term" value="P:cell division"/>
    <property type="evidence" value="ECO:0007669"/>
    <property type="project" value="UniProtKB-KW"/>
</dbReference>
<dbReference type="GeneID" id="93382935"/>
<dbReference type="FunFam" id="3.10.50.40:FF:000001">
    <property type="entry name" value="Trigger factor"/>
    <property type="match status" value="1"/>
</dbReference>
<dbReference type="OrthoDB" id="9767721at2"/>
<comment type="catalytic activity">
    <reaction evidence="1 12 13">
        <text>[protein]-peptidylproline (omega=180) = [protein]-peptidylproline (omega=0)</text>
        <dbReference type="Rhea" id="RHEA:16237"/>
        <dbReference type="Rhea" id="RHEA-COMP:10747"/>
        <dbReference type="Rhea" id="RHEA-COMP:10748"/>
        <dbReference type="ChEBI" id="CHEBI:83833"/>
        <dbReference type="ChEBI" id="CHEBI:83834"/>
        <dbReference type="EC" id="5.2.1.8"/>
    </reaction>
</comment>
<evidence type="ECO:0000256" key="13">
    <source>
        <dbReference type="PROSITE-ProRule" id="PRU00277"/>
    </source>
</evidence>
<dbReference type="EMBL" id="LXND01000031">
    <property type="protein sequence ID" value="OAD64593.1"/>
    <property type="molecule type" value="Genomic_DNA"/>
</dbReference>
<reference evidence="16" key="2">
    <citation type="submission" date="2019-10" db="EMBL/GenBank/DDBJ databases">
        <title>Malate fermentation in French cider.</title>
        <authorList>
            <person name="Cousin F.J."/>
            <person name="Medina Fernandez S."/>
            <person name="Misery B."/>
            <person name="Laplace J.-M."/>
            <person name="Cretenet M."/>
        </authorList>
    </citation>
    <scope>NUCLEOTIDE SEQUENCE</scope>
    <source>
        <strain evidence="16">UCMA15901</strain>
    </source>
</reference>
<dbReference type="SUPFAM" id="SSF54534">
    <property type="entry name" value="FKBP-like"/>
    <property type="match status" value="1"/>
</dbReference>
<dbReference type="SUPFAM" id="SSF109998">
    <property type="entry name" value="Triger factor/SurA peptide-binding domain-like"/>
    <property type="match status" value="1"/>
</dbReference>
<dbReference type="InterPro" id="IPR008880">
    <property type="entry name" value="Trigger_fac_C"/>
</dbReference>
<evidence type="ECO:0000256" key="6">
    <source>
        <dbReference type="ARBA" id="ARBA00023110"/>
    </source>
</evidence>
<dbReference type="PIRSF" id="PIRSF003095">
    <property type="entry name" value="Trigger_factor"/>
    <property type="match status" value="1"/>
</dbReference>
<accession>A0A176TKU9</accession>
<dbReference type="Proteomes" id="UP001275867">
    <property type="component" value="Unassembled WGS sequence"/>
</dbReference>
<dbReference type="Pfam" id="PF05697">
    <property type="entry name" value="Trigger_N"/>
    <property type="match status" value="1"/>
</dbReference>
<dbReference type="InterPro" id="IPR027304">
    <property type="entry name" value="Trigger_fact/SurA_dom_sf"/>
</dbReference>
<dbReference type="Pfam" id="PF00254">
    <property type="entry name" value="FKBP_C"/>
    <property type="match status" value="1"/>
</dbReference>
<keyword evidence="6 12" id="KW-0697">Rotamase</keyword>
<dbReference type="Gene3D" id="1.10.3120.10">
    <property type="entry name" value="Trigger factor, C-terminal domain"/>
    <property type="match status" value="2"/>
</dbReference>
<dbReference type="InterPro" id="IPR046357">
    <property type="entry name" value="PPIase_dom_sf"/>
</dbReference>
<dbReference type="InterPro" id="IPR005215">
    <property type="entry name" value="Trig_fac"/>
</dbReference>
<evidence type="ECO:0000256" key="7">
    <source>
        <dbReference type="ARBA" id="ARBA00023186"/>
    </source>
</evidence>
<dbReference type="AlphaFoldDB" id="A0A176TKU9"/>
<name>A0A176TKU9_9LACO</name>
<dbReference type="Gene3D" id="3.30.70.1050">
    <property type="entry name" value="Trigger factor ribosome-binding domain"/>
    <property type="match status" value="1"/>
</dbReference>